<dbReference type="InterPro" id="IPR004375">
    <property type="entry name" value="NanQ/TabA/YiaL"/>
</dbReference>
<dbReference type="OrthoDB" id="9792756at2"/>
<proteinExistence type="predicted"/>
<dbReference type="RefSeq" id="WP_129017526.1">
    <property type="nucleotide sequence ID" value="NZ_SDDZ01000005.1"/>
</dbReference>
<organism evidence="1 2">
    <name type="scientific">Gelidibacter gilvus</name>
    <dbReference type="NCBI Taxonomy" id="59602"/>
    <lineage>
        <taxon>Bacteria</taxon>
        <taxon>Pseudomonadati</taxon>
        <taxon>Bacteroidota</taxon>
        <taxon>Flavobacteriia</taxon>
        <taxon>Flavobacteriales</taxon>
        <taxon>Flavobacteriaceae</taxon>
        <taxon>Gelidibacter</taxon>
    </lineage>
</organism>
<comment type="caution">
    <text evidence="1">The sequence shown here is derived from an EMBL/GenBank/DDBJ whole genome shotgun (WGS) entry which is preliminary data.</text>
</comment>
<keyword evidence="2" id="KW-1185">Reference proteome</keyword>
<reference evidence="1 2" key="1">
    <citation type="submission" date="2019-01" db="EMBL/GenBank/DDBJ databases">
        <title>Genome sequence of the Antarctic species Gelidibacter gilvus ACAM 158(T).</title>
        <authorList>
            <person name="Bowman J.P."/>
        </authorList>
    </citation>
    <scope>NUCLEOTIDE SEQUENCE [LARGE SCALE GENOMIC DNA]</scope>
    <source>
        <strain evidence="1 2">IC158</strain>
    </source>
</reference>
<dbReference type="PANTHER" id="PTHR34986">
    <property type="entry name" value="EVOLVED BETA-GALACTOSIDASE SUBUNIT BETA"/>
    <property type="match status" value="1"/>
</dbReference>
<dbReference type="AlphaFoldDB" id="A0A4V1LMW9"/>
<evidence type="ECO:0000313" key="1">
    <source>
        <dbReference type="EMBL" id="RXJ49958.1"/>
    </source>
</evidence>
<dbReference type="PANTHER" id="PTHR34986:SF1">
    <property type="entry name" value="PROTEIN YIAL"/>
    <property type="match status" value="1"/>
</dbReference>
<dbReference type="NCBIfam" id="TIGR00022">
    <property type="entry name" value="YhcH/YjgK/YiaL family protein"/>
    <property type="match status" value="1"/>
</dbReference>
<dbReference type="EMBL" id="SDDZ01000005">
    <property type="protein sequence ID" value="RXJ49958.1"/>
    <property type="molecule type" value="Genomic_DNA"/>
</dbReference>
<dbReference type="Proteomes" id="UP000289792">
    <property type="component" value="Unassembled WGS sequence"/>
</dbReference>
<dbReference type="SUPFAM" id="SSF51197">
    <property type="entry name" value="Clavaminate synthase-like"/>
    <property type="match status" value="1"/>
</dbReference>
<dbReference type="Pfam" id="PF04074">
    <property type="entry name" value="DUF386"/>
    <property type="match status" value="1"/>
</dbReference>
<protein>
    <submittedName>
        <fullName evidence="1">DUF386 domain-containing protein</fullName>
    </submittedName>
</protein>
<sequence>MILDKIENANLYKGIHPGIEKALNYIEKTNFNDLPMGKHEIEGHNLFVIFKEYLTKKVGGDLLESHREYIDVQYIVEGVEQMGVTMHTGQAPKKEYDAVDDYMLFDERYDIITVNKGMFAIFFPDDIHMPDITTGEPSNVKKAVFKVKIQHS</sequence>
<dbReference type="GO" id="GO:0005829">
    <property type="term" value="C:cytosol"/>
    <property type="evidence" value="ECO:0007669"/>
    <property type="project" value="TreeGrafter"/>
</dbReference>
<dbReference type="InterPro" id="IPR037012">
    <property type="entry name" value="NanQ/TabA/YiaL_sf"/>
</dbReference>
<dbReference type="Gene3D" id="2.60.120.370">
    <property type="entry name" value="YhcH/YjgK/YiaL"/>
    <property type="match status" value="1"/>
</dbReference>
<gene>
    <name evidence="1" type="ORF">ESZ48_10970</name>
</gene>
<evidence type="ECO:0000313" key="2">
    <source>
        <dbReference type="Proteomes" id="UP000289792"/>
    </source>
</evidence>
<accession>A0A4V1LMW9</accession>
<name>A0A4V1LMW9_9FLAO</name>